<dbReference type="Proteomes" id="UP000784294">
    <property type="component" value="Unassembled WGS sequence"/>
</dbReference>
<keyword evidence="2" id="KW-1185">Reference proteome</keyword>
<evidence type="ECO:0000313" key="2">
    <source>
        <dbReference type="Proteomes" id="UP000784294"/>
    </source>
</evidence>
<comment type="caution">
    <text evidence="1">The sequence shown here is derived from an EMBL/GenBank/DDBJ whole genome shotgun (WGS) entry which is preliminary data.</text>
</comment>
<dbReference type="AlphaFoldDB" id="A0A448WGY2"/>
<organism evidence="1 2">
    <name type="scientific">Protopolystoma xenopodis</name>
    <dbReference type="NCBI Taxonomy" id="117903"/>
    <lineage>
        <taxon>Eukaryota</taxon>
        <taxon>Metazoa</taxon>
        <taxon>Spiralia</taxon>
        <taxon>Lophotrochozoa</taxon>
        <taxon>Platyhelminthes</taxon>
        <taxon>Monogenea</taxon>
        <taxon>Polyopisthocotylea</taxon>
        <taxon>Polystomatidea</taxon>
        <taxon>Polystomatidae</taxon>
        <taxon>Protopolystoma</taxon>
    </lineage>
</organism>
<name>A0A448WGY2_9PLAT</name>
<protein>
    <submittedName>
        <fullName evidence="1">Uncharacterized protein</fullName>
    </submittedName>
</protein>
<gene>
    <name evidence="1" type="ORF">PXEA_LOCUS4957</name>
</gene>
<evidence type="ECO:0000313" key="1">
    <source>
        <dbReference type="EMBL" id="VEL11517.1"/>
    </source>
</evidence>
<reference evidence="1" key="1">
    <citation type="submission" date="2018-11" db="EMBL/GenBank/DDBJ databases">
        <authorList>
            <consortium name="Pathogen Informatics"/>
        </authorList>
    </citation>
    <scope>NUCLEOTIDE SEQUENCE</scope>
</reference>
<dbReference type="EMBL" id="CAAALY010012043">
    <property type="protein sequence ID" value="VEL11517.1"/>
    <property type="molecule type" value="Genomic_DNA"/>
</dbReference>
<proteinExistence type="predicted"/>
<accession>A0A448WGY2</accession>
<sequence length="29" mass="3104">MVRVADSTWTVHVAHNPATGLPTSLHSSM</sequence>